<protein>
    <submittedName>
        <fullName evidence="2">NAD-dependent epimerase</fullName>
    </submittedName>
</protein>
<evidence type="ECO:0000259" key="1">
    <source>
        <dbReference type="Pfam" id="PF13460"/>
    </source>
</evidence>
<dbReference type="Gene3D" id="3.40.50.720">
    <property type="entry name" value="NAD(P)-binding Rossmann-like Domain"/>
    <property type="match status" value="1"/>
</dbReference>
<sequence length="220" mass="24642">MKNTAIVAGATGLVGRELVRLLLSDLEYDKVIALVRRPIELNHEKLIQRMTDWEEGPLEQAIKDDLNGSHVFCALGTTIRKAKTKEQFRKVDFDYPVRLGRLAKKYGASSFLIVSAMGASKDSLFFYSQVKGEVEESLKDLDLPSLHIFRPSLLLGQRDEFRFGEKMAEILGGLFSFLMIGGLRQYKPITGTAVAQGMIQAAKKGSKGMRIYRSDQIKIL</sequence>
<dbReference type="AlphaFoldDB" id="A0A0U2VWP5"/>
<dbReference type="SUPFAM" id="SSF51735">
    <property type="entry name" value="NAD(P)-binding Rossmann-fold domains"/>
    <property type="match status" value="1"/>
</dbReference>
<feature type="domain" description="NAD(P)-binding" evidence="1">
    <location>
        <begin position="9"/>
        <end position="124"/>
    </location>
</feature>
<dbReference type="KEGG" id="pnp:IJ22_35410"/>
<evidence type="ECO:0000313" key="2">
    <source>
        <dbReference type="EMBL" id="ALS23879.1"/>
    </source>
</evidence>
<dbReference type="STRING" id="162209.IJ22_35410"/>
<accession>A0A0U2VWP5</accession>
<gene>
    <name evidence="2" type="ORF">IJ22_35410</name>
</gene>
<proteinExistence type="predicted"/>
<dbReference type="RefSeq" id="WP_054818502.1">
    <property type="nucleotide sequence ID" value="NZ_CP013652.1"/>
</dbReference>
<dbReference type="Pfam" id="PF13460">
    <property type="entry name" value="NAD_binding_10"/>
    <property type="match status" value="1"/>
</dbReference>
<dbReference type="InterPro" id="IPR016040">
    <property type="entry name" value="NAD(P)-bd_dom"/>
</dbReference>
<dbReference type="PANTHER" id="PTHR14097">
    <property type="entry name" value="OXIDOREDUCTASE HTATIP2"/>
    <property type="match status" value="1"/>
</dbReference>
<keyword evidence="3" id="KW-1185">Reference proteome</keyword>
<reference evidence="3" key="1">
    <citation type="submission" date="2015-12" db="EMBL/GenBank/DDBJ databases">
        <title>Complete genome sequences of two moderately thermophilic Paenibacillus species.</title>
        <authorList>
            <person name="Butler R.III."/>
            <person name="Wang J."/>
            <person name="Stark B.C."/>
            <person name="Pombert J.-F."/>
        </authorList>
    </citation>
    <scope>NUCLEOTIDE SEQUENCE [LARGE SCALE GENOMIC DNA]</scope>
    <source>
        <strain evidence="3">32O-Y</strain>
    </source>
</reference>
<dbReference type="InterPro" id="IPR036291">
    <property type="entry name" value="NAD(P)-bd_dom_sf"/>
</dbReference>
<dbReference type="PANTHER" id="PTHR14097:SF7">
    <property type="entry name" value="OXIDOREDUCTASE HTATIP2"/>
    <property type="match status" value="1"/>
</dbReference>
<evidence type="ECO:0000313" key="3">
    <source>
        <dbReference type="Proteomes" id="UP000061660"/>
    </source>
</evidence>
<reference evidence="2 3" key="2">
    <citation type="journal article" date="2016" name="Genome Announc.">
        <title>Complete Genome Sequences of Two Interactive Moderate Thermophiles, Paenibacillus napthalenovorans 32O-Y and Paenibacillus sp. 32O-W.</title>
        <authorList>
            <person name="Butler R.R.III."/>
            <person name="Wang J."/>
            <person name="Stark B.C."/>
            <person name="Pombert J.F."/>
        </authorList>
    </citation>
    <scope>NUCLEOTIDE SEQUENCE [LARGE SCALE GENOMIC DNA]</scope>
    <source>
        <strain evidence="2 3">32O-Y</strain>
    </source>
</reference>
<organism evidence="2 3">
    <name type="scientific">Paenibacillus naphthalenovorans</name>
    <dbReference type="NCBI Taxonomy" id="162209"/>
    <lineage>
        <taxon>Bacteria</taxon>
        <taxon>Bacillati</taxon>
        <taxon>Bacillota</taxon>
        <taxon>Bacilli</taxon>
        <taxon>Bacillales</taxon>
        <taxon>Paenibacillaceae</taxon>
        <taxon>Paenibacillus</taxon>
    </lineage>
</organism>
<name>A0A0U2VWP5_9BACL</name>
<dbReference type="EMBL" id="CP013652">
    <property type="protein sequence ID" value="ALS23879.1"/>
    <property type="molecule type" value="Genomic_DNA"/>
</dbReference>
<dbReference type="Proteomes" id="UP000061660">
    <property type="component" value="Chromosome"/>
</dbReference>
<dbReference type="OrthoDB" id="9798632at2"/>
<dbReference type="PATRIC" id="fig|162209.4.peg.3764"/>